<name>A0A3E1NF49_9BACT</name>
<dbReference type="InterPro" id="IPR050789">
    <property type="entry name" value="Diverse_Enzym_Activities"/>
</dbReference>
<evidence type="ECO:0000256" key="1">
    <source>
        <dbReference type="ARBA" id="ARBA00022801"/>
    </source>
</evidence>
<dbReference type="Proteomes" id="UP000261284">
    <property type="component" value="Unassembled WGS sequence"/>
</dbReference>
<keyword evidence="4" id="KW-1185">Reference proteome</keyword>
<gene>
    <name evidence="3" type="ORF">DXN05_19570</name>
</gene>
<dbReference type="Pfam" id="PF00144">
    <property type="entry name" value="Beta-lactamase"/>
    <property type="match status" value="1"/>
</dbReference>
<dbReference type="EMBL" id="QTJU01000009">
    <property type="protein sequence ID" value="RFM26431.1"/>
    <property type="molecule type" value="Genomic_DNA"/>
</dbReference>
<dbReference type="AlphaFoldDB" id="A0A3E1NF49"/>
<keyword evidence="1 3" id="KW-0378">Hydrolase</keyword>
<comment type="caution">
    <text evidence="3">The sequence shown here is derived from an EMBL/GenBank/DDBJ whole genome shotgun (WGS) entry which is preliminary data.</text>
</comment>
<accession>A0A3E1NF49</accession>
<evidence type="ECO:0000313" key="4">
    <source>
        <dbReference type="Proteomes" id="UP000261284"/>
    </source>
</evidence>
<dbReference type="Gene3D" id="3.40.710.10">
    <property type="entry name" value="DD-peptidase/beta-lactamase superfamily"/>
    <property type="match status" value="1"/>
</dbReference>
<dbReference type="InterPro" id="IPR001466">
    <property type="entry name" value="Beta-lactam-related"/>
</dbReference>
<sequence length="513" mass="56963">MFILQIQHLSPPVQRFLLKSQQHFAFPQLEAGILRSHSFAVFNSTGEDKAAVFKAGSLTKLVTGLAVLLCQEKGLLNIHQPAAKCLPWLPGKATVLDLLLHTGGIPRGKLWKCNPGLQEIQSALSRLPGEDIRTGQYRYSNLGFILLGFIIQQVTGTCYEQYITGQVLVPLHMHASGFGNKESGSITTPHTLLHFYAAANHPYPLKAVQLEAAPHAAFDLHTTIPDFSRLLYCLLHQGTYGGKQVFQPATVDLLLQLHQPAGKRVSTGIGHLRTQAHNGVLLFQSGEHFGHSASLLWHVEKQQVYLAMTNRGGASSELAYVLQCLNRYYLQNGNTTALNFNYPGTGNFTGTYQYNATVFSISKAGNNLQLTSGRHRSDLIYKGQGIFQQTLPHWGRYFIRADMNGQTAKGLFVGPCYFHKTGHNETLPGHKEPPHTTAGIYQHPAVGRVAVFMRNKQLILAYAPLKESRLHPIADNHYVQTDGPFCGEAVIFDTHHHQMLLGGFDFRKTPYHY</sequence>
<evidence type="ECO:0000259" key="2">
    <source>
        <dbReference type="Pfam" id="PF00144"/>
    </source>
</evidence>
<dbReference type="PANTHER" id="PTHR43283">
    <property type="entry name" value="BETA-LACTAMASE-RELATED"/>
    <property type="match status" value="1"/>
</dbReference>
<dbReference type="SUPFAM" id="SSF56601">
    <property type="entry name" value="beta-lactamase/transpeptidase-like"/>
    <property type="match status" value="1"/>
</dbReference>
<proteinExistence type="predicted"/>
<dbReference type="GO" id="GO:0016787">
    <property type="term" value="F:hydrolase activity"/>
    <property type="evidence" value="ECO:0007669"/>
    <property type="project" value="UniProtKB-KW"/>
</dbReference>
<organism evidence="3 4">
    <name type="scientific">Deminuibacter soli</name>
    <dbReference type="NCBI Taxonomy" id="2291815"/>
    <lineage>
        <taxon>Bacteria</taxon>
        <taxon>Pseudomonadati</taxon>
        <taxon>Bacteroidota</taxon>
        <taxon>Chitinophagia</taxon>
        <taxon>Chitinophagales</taxon>
        <taxon>Chitinophagaceae</taxon>
        <taxon>Deminuibacter</taxon>
    </lineage>
</organism>
<feature type="domain" description="Beta-lactamase-related" evidence="2">
    <location>
        <begin position="51"/>
        <end position="313"/>
    </location>
</feature>
<dbReference type="PANTHER" id="PTHR43283:SF11">
    <property type="entry name" value="BETA-LACTAMASE-RELATED DOMAIN-CONTAINING PROTEIN"/>
    <property type="match status" value="1"/>
</dbReference>
<reference evidence="3 4" key="1">
    <citation type="submission" date="2018-08" db="EMBL/GenBank/DDBJ databases">
        <title>Chitinophagaceae sp. K23C18032701, a novel bacterium isolated from forest soil.</title>
        <authorList>
            <person name="Wang C."/>
        </authorList>
    </citation>
    <scope>NUCLEOTIDE SEQUENCE [LARGE SCALE GENOMIC DNA]</scope>
    <source>
        <strain evidence="3 4">K23C18032701</strain>
    </source>
</reference>
<protein>
    <submittedName>
        <fullName evidence="3">Class A beta-lactamase-related serine hydrolase</fullName>
    </submittedName>
</protein>
<dbReference type="InterPro" id="IPR012338">
    <property type="entry name" value="Beta-lactam/transpept-like"/>
</dbReference>
<evidence type="ECO:0000313" key="3">
    <source>
        <dbReference type="EMBL" id="RFM26431.1"/>
    </source>
</evidence>